<feature type="region of interest" description="Disordered" evidence="1">
    <location>
        <begin position="674"/>
        <end position="699"/>
    </location>
</feature>
<accession>A0ABN9PHH4</accession>
<organism evidence="2 3">
    <name type="scientific">Prorocentrum cordatum</name>
    <dbReference type="NCBI Taxonomy" id="2364126"/>
    <lineage>
        <taxon>Eukaryota</taxon>
        <taxon>Sar</taxon>
        <taxon>Alveolata</taxon>
        <taxon>Dinophyceae</taxon>
        <taxon>Prorocentrales</taxon>
        <taxon>Prorocentraceae</taxon>
        <taxon>Prorocentrum</taxon>
    </lineage>
</organism>
<name>A0ABN9PHH4_9DINO</name>
<comment type="caution">
    <text evidence="2">The sequence shown here is derived from an EMBL/GenBank/DDBJ whole genome shotgun (WGS) entry which is preliminary data.</text>
</comment>
<evidence type="ECO:0000256" key="1">
    <source>
        <dbReference type="SAM" id="MobiDB-lite"/>
    </source>
</evidence>
<gene>
    <name evidence="2" type="ORF">PCOR1329_LOCUS2017</name>
</gene>
<evidence type="ECO:0000313" key="3">
    <source>
        <dbReference type="Proteomes" id="UP001189429"/>
    </source>
</evidence>
<feature type="non-terminal residue" evidence="2">
    <location>
        <position position="1"/>
    </location>
</feature>
<evidence type="ECO:0008006" key="4">
    <source>
        <dbReference type="Google" id="ProtNLM"/>
    </source>
</evidence>
<feature type="region of interest" description="Disordered" evidence="1">
    <location>
        <begin position="85"/>
        <end position="105"/>
    </location>
</feature>
<dbReference type="EMBL" id="CAUYUJ010000495">
    <property type="protein sequence ID" value="CAK0790852.1"/>
    <property type="molecule type" value="Genomic_DNA"/>
</dbReference>
<proteinExistence type="predicted"/>
<protein>
    <recommendedName>
        <fullName evidence="4">RNA-directed RNA polymerase</fullName>
    </recommendedName>
</protein>
<sequence length="995" mass="109237">ARLAWGSQVAAIKVDEDAALWRVTADRASPCSGEGASTALGKDSKGWVMLPKGVVVSVDAGEYARPPPETNPARTVDPCPLATEDLSDGAGRMPRTPNPAMEEELKGQKVYRDPSFRSRTFLPILAEKPWEAGMLGTPDELVEGVPLCGVIQKRQIRAIWDWRGANLRWQTPMHGPLGSSATLANLDLSNLGETDVVYTGVGEIPDRFDLFETPPDVWPYFVLEGLPLHEFFDYVRAAGQSYVIPYGGPLLAVKVFVRGRPWLLPLAHSRPKAPTARRLWADSGGARLVYGAPTHQLIGPVEFESGSWAYMDDYVIVATCASGRQPVSEVMRPTLPCLGQNRSHLWPGPGGAGAGGADMLDPGAAVKLWAWAAISQRMGLAIRDRAYREMRRPGAAKTPFRLTDATRWGLTTMAYCAALRHADLEAPWLSQVSVTGMADSKDKGHGVAVTEAPLEEIRTDTGYTEMSRRREGGLEEAIYARAECDGYEIKVWSIDSVIEPKHDRPNDELVSAIMGQTRDGHFHAVIAPPPCSAWSRARFLKERPRPPRTRLEPWGRSDILFTTFEPLRLDLGSRLLLTATRAVREVCRTGGLGLADHPADPEEDRYTSIGSPPEMACLCEETGGQIHQIDQGRDGASPMDSTMKGIFGVYDDALDFAVGRAILETSAHMTKEMKGPDPACSWAPPATTPFGPPRWRSTEHTNTNEMRTVAGVLRNLARSPRRRMLKALSFTNGMAAQGAPGEVHSSSLTLLRLGHGHYRYVPLELNVAEGDVPLQRRGPRAWDNYEKETYLGIREGGSTRRFTHSVADVITAQWAPKVRDILSHRVAEGWELRCKSAMGHALADYRDMKCYRDRLHPAWGSIVLSGRLGSWPELRGQLPLALRSLKSCQTLVVPVEGGPWPEETVLAIAAYFLGGGLLDEAIGTLAQYDVYGQERDMARPRKADISWDGLDAETPRAGGGPRQLQQAAEAAGRQLEMKEVKDVATELATTGWWKE</sequence>
<evidence type="ECO:0000313" key="2">
    <source>
        <dbReference type="EMBL" id="CAK0790852.1"/>
    </source>
</evidence>
<reference evidence="2" key="1">
    <citation type="submission" date="2023-10" db="EMBL/GenBank/DDBJ databases">
        <authorList>
            <person name="Chen Y."/>
            <person name="Shah S."/>
            <person name="Dougan E. K."/>
            <person name="Thang M."/>
            <person name="Chan C."/>
        </authorList>
    </citation>
    <scope>NUCLEOTIDE SEQUENCE [LARGE SCALE GENOMIC DNA]</scope>
</reference>
<feature type="region of interest" description="Disordered" evidence="1">
    <location>
        <begin position="943"/>
        <end position="963"/>
    </location>
</feature>
<dbReference type="Proteomes" id="UP001189429">
    <property type="component" value="Unassembled WGS sequence"/>
</dbReference>
<keyword evidence="3" id="KW-1185">Reference proteome</keyword>